<dbReference type="KEGG" id="pla:Plav_3019"/>
<proteinExistence type="predicted"/>
<dbReference type="EMBL" id="CP000774">
    <property type="protein sequence ID" value="ABS64626.1"/>
    <property type="molecule type" value="Genomic_DNA"/>
</dbReference>
<dbReference type="HOGENOM" id="CLU_1395173_0_0_5"/>
<dbReference type="STRING" id="402881.Plav_3019"/>
<name>A7HXJ3_PARL1</name>
<keyword evidence="2" id="KW-1185">Reference proteome</keyword>
<dbReference type="InterPro" id="IPR009922">
    <property type="entry name" value="DUF1457"/>
</dbReference>
<dbReference type="AlphaFoldDB" id="A7HXJ3"/>
<dbReference type="OrthoDB" id="8480244at2"/>
<evidence type="ECO:0000313" key="1">
    <source>
        <dbReference type="EMBL" id="ABS64626.1"/>
    </source>
</evidence>
<dbReference type="Pfam" id="PF07310">
    <property type="entry name" value="PAS_5"/>
    <property type="match status" value="1"/>
</dbReference>
<dbReference type="eggNOG" id="COG5388">
    <property type="taxonomic scope" value="Bacteria"/>
</dbReference>
<sequence>MSTGSRAEAGKKLEQYWNSIASGDGSIPLRSAFKLSSATAPILPYTVIFEVCEGDLVFRLAGTGIAAHQGIDITGRRYGEFAAPDQVVRAIARVKACHALPCGFVSVHREEYGRGDASEVEVTGLPLRGDEEGGEMMVLVVTPIERGLSARRAEPLFMRPASRIEFIDLGSGTPDDAAIIATLQKQQPHRTEGAP</sequence>
<accession>A7HXJ3</accession>
<reference evidence="1 2" key="1">
    <citation type="journal article" date="2011" name="Stand. Genomic Sci.">
        <title>Complete genome sequence of Parvibaculum lavamentivorans type strain (DS-1(T)).</title>
        <authorList>
            <person name="Schleheck D."/>
            <person name="Weiss M."/>
            <person name="Pitluck S."/>
            <person name="Bruce D."/>
            <person name="Land M.L."/>
            <person name="Han S."/>
            <person name="Saunders E."/>
            <person name="Tapia R."/>
            <person name="Detter C."/>
            <person name="Brettin T."/>
            <person name="Han J."/>
            <person name="Woyke T."/>
            <person name="Goodwin L."/>
            <person name="Pennacchio L."/>
            <person name="Nolan M."/>
            <person name="Cook A.M."/>
            <person name="Kjelleberg S."/>
            <person name="Thomas T."/>
        </authorList>
    </citation>
    <scope>NUCLEOTIDE SEQUENCE [LARGE SCALE GENOMIC DNA]</scope>
    <source>
        <strain evidence="2">DS-1 / DSM 13023 / NCIMB 13966</strain>
    </source>
</reference>
<gene>
    <name evidence="1" type="ordered locus">Plav_3019</name>
</gene>
<dbReference type="RefSeq" id="WP_012111947.1">
    <property type="nucleotide sequence ID" value="NC_009719.1"/>
</dbReference>
<organism evidence="1 2">
    <name type="scientific">Parvibaculum lavamentivorans (strain DS-1 / DSM 13023 / NCIMB 13966)</name>
    <dbReference type="NCBI Taxonomy" id="402881"/>
    <lineage>
        <taxon>Bacteria</taxon>
        <taxon>Pseudomonadati</taxon>
        <taxon>Pseudomonadota</taxon>
        <taxon>Alphaproteobacteria</taxon>
        <taxon>Hyphomicrobiales</taxon>
        <taxon>Parvibaculaceae</taxon>
        <taxon>Parvibaculum</taxon>
    </lineage>
</organism>
<evidence type="ECO:0000313" key="2">
    <source>
        <dbReference type="Proteomes" id="UP000006377"/>
    </source>
</evidence>
<evidence type="ECO:0008006" key="3">
    <source>
        <dbReference type="Google" id="ProtNLM"/>
    </source>
</evidence>
<protein>
    <recommendedName>
        <fullName evidence="3">PAS domain-containing protein</fullName>
    </recommendedName>
</protein>
<dbReference type="Proteomes" id="UP000006377">
    <property type="component" value="Chromosome"/>
</dbReference>